<dbReference type="Pfam" id="PF07730">
    <property type="entry name" value="HisKA_3"/>
    <property type="match status" value="1"/>
</dbReference>
<dbReference type="InterPro" id="IPR050482">
    <property type="entry name" value="Sensor_HK_TwoCompSys"/>
</dbReference>
<evidence type="ECO:0000256" key="5">
    <source>
        <dbReference type="ARBA" id="ARBA00022679"/>
    </source>
</evidence>
<dbReference type="RefSeq" id="WP_086941756.1">
    <property type="nucleotide sequence ID" value="NZ_FONM01000003.1"/>
</dbReference>
<dbReference type="GO" id="GO:0000155">
    <property type="term" value="F:phosphorelay sensor kinase activity"/>
    <property type="evidence" value="ECO:0007669"/>
    <property type="project" value="UniProtKB-UniRule"/>
</dbReference>
<evidence type="ECO:0000256" key="14">
    <source>
        <dbReference type="SAM" id="Phobius"/>
    </source>
</evidence>
<evidence type="ECO:0000256" key="8">
    <source>
        <dbReference type="ARBA" id="ARBA00022777"/>
    </source>
</evidence>
<dbReference type="Gene3D" id="3.30.565.10">
    <property type="entry name" value="Histidine kinase-like ATPase, C-terminal domain"/>
    <property type="match status" value="1"/>
</dbReference>
<keyword evidence="5 13" id="KW-0808">Transferase</keyword>
<dbReference type="Gene3D" id="1.20.5.1930">
    <property type="match status" value="1"/>
</dbReference>
<keyword evidence="11 13" id="KW-0902">Two-component regulatory system</keyword>
<evidence type="ECO:0000256" key="9">
    <source>
        <dbReference type="ARBA" id="ARBA00022840"/>
    </source>
</evidence>
<comment type="subcellular location">
    <subcellularLocation>
        <location evidence="2 13">Cell membrane</location>
        <topology evidence="2 13">Multi-pass membrane protein</topology>
    </subcellularLocation>
</comment>
<evidence type="ECO:0000256" key="13">
    <source>
        <dbReference type="PIRNR" id="PIRNR037431"/>
    </source>
</evidence>
<evidence type="ECO:0000313" key="17">
    <source>
        <dbReference type="Proteomes" id="UP000195985"/>
    </source>
</evidence>
<name>A0A1W1IDE3_9LACT</name>
<dbReference type="PROSITE" id="PS50109">
    <property type="entry name" value="HIS_KIN"/>
    <property type="match status" value="1"/>
</dbReference>
<dbReference type="InterPro" id="IPR011712">
    <property type="entry name" value="Sig_transdc_His_kin_sub3_dim/P"/>
</dbReference>
<keyword evidence="10 14" id="KW-1133">Transmembrane helix</keyword>
<dbReference type="Proteomes" id="UP000195985">
    <property type="component" value="Unassembled WGS sequence"/>
</dbReference>
<comment type="catalytic activity">
    <reaction evidence="1 13">
        <text>ATP + protein L-histidine = ADP + protein N-phospho-L-histidine.</text>
        <dbReference type="EC" id="2.7.13.3"/>
    </reaction>
</comment>
<dbReference type="InterPro" id="IPR003594">
    <property type="entry name" value="HATPase_dom"/>
</dbReference>
<dbReference type="GO" id="GO:0005524">
    <property type="term" value="F:ATP binding"/>
    <property type="evidence" value="ECO:0007669"/>
    <property type="project" value="UniProtKB-UniRule"/>
</dbReference>
<feature type="domain" description="Histidine kinase" evidence="15">
    <location>
        <begin position="154"/>
        <end position="347"/>
    </location>
</feature>
<dbReference type="PANTHER" id="PTHR24421">
    <property type="entry name" value="NITRATE/NITRITE SENSOR PROTEIN NARX-RELATED"/>
    <property type="match status" value="1"/>
</dbReference>
<dbReference type="CDD" id="cd16917">
    <property type="entry name" value="HATPase_UhpB-NarQ-NarX-like"/>
    <property type="match status" value="1"/>
</dbReference>
<dbReference type="PIRSF" id="PIRSF037431">
    <property type="entry name" value="STHK_LiaS"/>
    <property type="match status" value="1"/>
</dbReference>
<keyword evidence="7 13" id="KW-0547">Nucleotide-binding</keyword>
<accession>A0A1W1IDE3</accession>
<gene>
    <name evidence="16" type="ORF">TPAS_562</name>
</gene>
<evidence type="ECO:0000313" key="16">
    <source>
        <dbReference type="EMBL" id="SLM50889.1"/>
    </source>
</evidence>
<dbReference type="InterPro" id="IPR017202">
    <property type="entry name" value="LiaS/VraS"/>
</dbReference>
<evidence type="ECO:0000256" key="3">
    <source>
        <dbReference type="ARBA" id="ARBA00022475"/>
    </source>
</evidence>
<evidence type="ECO:0000256" key="7">
    <source>
        <dbReference type="ARBA" id="ARBA00022741"/>
    </source>
</evidence>
<evidence type="ECO:0000256" key="1">
    <source>
        <dbReference type="ARBA" id="ARBA00000085"/>
    </source>
</evidence>
<keyword evidence="3 13" id="KW-1003">Cell membrane</keyword>
<evidence type="ECO:0000256" key="4">
    <source>
        <dbReference type="ARBA" id="ARBA00022553"/>
    </source>
</evidence>
<reference evidence="17" key="1">
    <citation type="submission" date="2016-04" db="EMBL/GenBank/DDBJ databases">
        <authorList>
            <person name="Strepis N."/>
        </authorList>
    </citation>
    <scope>NUCLEOTIDE SEQUENCE [LARGE SCALE GENOMIC DNA]</scope>
</reference>
<dbReference type="SUPFAM" id="SSF55874">
    <property type="entry name" value="ATPase domain of HSP90 chaperone/DNA topoisomerase II/histidine kinase"/>
    <property type="match status" value="1"/>
</dbReference>
<dbReference type="EMBL" id="FWEY01000001">
    <property type="protein sequence ID" value="SLM50889.1"/>
    <property type="molecule type" value="Genomic_DNA"/>
</dbReference>
<dbReference type="SMART" id="SM00387">
    <property type="entry name" value="HATPase_c"/>
    <property type="match status" value="1"/>
</dbReference>
<dbReference type="Pfam" id="PF02518">
    <property type="entry name" value="HATPase_c"/>
    <property type="match status" value="1"/>
</dbReference>
<evidence type="ECO:0000256" key="12">
    <source>
        <dbReference type="ARBA" id="ARBA00023136"/>
    </source>
</evidence>
<evidence type="ECO:0000256" key="6">
    <source>
        <dbReference type="ARBA" id="ARBA00022692"/>
    </source>
</evidence>
<sequence>MRRSAVLILFSMILGVFALIVGGVLFALRPYLSYQELIEVDRFYVPAFLYIIVLMLFAAIVVTWIAHFYLKNQENRIKDKLHWLYLGNYEHTVFNKKRDKSLFLDQYCHAIHIEIEMLRKKMLSLSREVQHLSANPKQIGNETKEEILEQERHRIARELHDSVSQQLFAAMMMLSAVNERADDFPEKIQKQMRLIEGIINESQSEMRALLLHLRPTKLEGKSLKKGIEQLLVELKSKVQIMIKWEIDDVHTMSGIEDHLFRIVQELLSNTLRHAKASHLEVYLKQTLQEISLRVYDDGVGFDTSIEKSGSYGLMNIKERVQGMGGSCKIISFPKKGTVIEIRIPNTNVNTNNASAE</sequence>
<proteinExistence type="predicted"/>
<evidence type="ECO:0000256" key="2">
    <source>
        <dbReference type="ARBA" id="ARBA00004651"/>
    </source>
</evidence>
<evidence type="ECO:0000256" key="10">
    <source>
        <dbReference type="ARBA" id="ARBA00022989"/>
    </source>
</evidence>
<feature type="transmembrane region" description="Helical" evidence="14">
    <location>
        <begin position="7"/>
        <end position="28"/>
    </location>
</feature>
<protein>
    <recommendedName>
        <fullName evidence="13">Sensor histidine kinase</fullName>
        <ecNumber evidence="13">2.7.13.3</ecNumber>
    </recommendedName>
</protein>
<keyword evidence="17" id="KW-1185">Reference proteome</keyword>
<dbReference type="STRING" id="43064.SAMN04488086_10320"/>
<dbReference type="EC" id="2.7.13.3" evidence="13"/>
<keyword evidence="9 13" id="KW-0067">ATP-binding</keyword>
<organism evidence="16 17">
    <name type="scientific">Trichococcus pasteurii</name>
    <dbReference type="NCBI Taxonomy" id="43064"/>
    <lineage>
        <taxon>Bacteria</taxon>
        <taxon>Bacillati</taxon>
        <taxon>Bacillota</taxon>
        <taxon>Bacilli</taxon>
        <taxon>Lactobacillales</taxon>
        <taxon>Carnobacteriaceae</taxon>
        <taxon>Trichococcus</taxon>
    </lineage>
</organism>
<keyword evidence="6 14" id="KW-0812">Transmembrane</keyword>
<dbReference type="GO" id="GO:0046983">
    <property type="term" value="F:protein dimerization activity"/>
    <property type="evidence" value="ECO:0007669"/>
    <property type="project" value="InterPro"/>
</dbReference>
<dbReference type="GO" id="GO:0005886">
    <property type="term" value="C:plasma membrane"/>
    <property type="evidence" value="ECO:0007669"/>
    <property type="project" value="UniProtKB-SubCell"/>
</dbReference>
<keyword evidence="12 13" id="KW-0472">Membrane</keyword>
<evidence type="ECO:0000256" key="11">
    <source>
        <dbReference type="ARBA" id="ARBA00023012"/>
    </source>
</evidence>
<keyword evidence="8 13" id="KW-0418">Kinase</keyword>
<dbReference type="InterPro" id="IPR036890">
    <property type="entry name" value="HATPase_C_sf"/>
</dbReference>
<evidence type="ECO:0000259" key="15">
    <source>
        <dbReference type="PROSITE" id="PS50109"/>
    </source>
</evidence>
<keyword evidence="4" id="KW-0597">Phosphoprotein</keyword>
<dbReference type="AlphaFoldDB" id="A0A1W1IDE3"/>
<dbReference type="InterPro" id="IPR005467">
    <property type="entry name" value="His_kinase_dom"/>
</dbReference>
<dbReference type="PANTHER" id="PTHR24421:SF37">
    <property type="entry name" value="SENSOR HISTIDINE KINASE NARS"/>
    <property type="match status" value="1"/>
</dbReference>
<feature type="transmembrane region" description="Helical" evidence="14">
    <location>
        <begin position="48"/>
        <end position="70"/>
    </location>
</feature>
<dbReference type="OrthoDB" id="9795828at2"/>